<dbReference type="EMBL" id="JARZFX010000006">
    <property type="protein sequence ID" value="MEC5424490.1"/>
    <property type="molecule type" value="Genomic_DNA"/>
</dbReference>
<evidence type="ECO:0000313" key="2">
    <source>
        <dbReference type="Proteomes" id="UP001335737"/>
    </source>
</evidence>
<name>A0ABU6KH41_9BACI</name>
<dbReference type="Proteomes" id="UP001335737">
    <property type="component" value="Unassembled WGS sequence"/>
</dbReference>
<gene>
    <name evidence="1" type="ORF">QGM71_13400</name>
</gene>
<dbReference type="RefSeq" id="WP_327608055.1">
    <property type="nucleotide sequence ID" value="NZ_JARZFX010000006.1"/>
</dbReference>
<protein>
    <submittedName>
        <fullName evidence="1">Uncharacterized protein</fullName>
    </submittedName>
</protein>
<sequence length="40" mass="4515">MKRFASFLLIFAIVFLVLLTPEPLLNEKIILKDPGLGDID</sequence>
<proteinExistence type="predicted"/>
<evidence type="ECO:0000313" key="1">
    <source>
        <dbReference type="EMBL" id="MEC5424490.1"/>
    </source>
</evidence>
<reference evidence="1 2" key="1">
    <citation type="journal article" date="2024" name="Int. J. Syst. Evol. Microbiol.">
        <title>Virgibacillus tibetensis sp. nov., isolated from salt lake on the Tibetan Plateau of China.</title>
        <authorList>
            <person name="Phurbu D."/>
            <person name="Liu Z.-X."/>
            <person name="Wang R."/>
            <person name="Zheng Y.-Y."/>
            <person name="Liu H.-C."/>
            <person name="Zhou Y.-G."/>
            <person name="Yu Y.-J."/>
            <person name="Li A.-H."/>
        </authorList>
    </citation>
    <scope>NUCLEOTIDE SEQUENCE [LARGE SCALE GENOMIC DNA]</scope>
    <source>
        <strain evidence="1 2">C22-A2</strain>
    </source>
</reference>
<keyword evidence="2" id="KW-1185">Reference proteome</keyword>
<accession>A0ABU6KH41</accession>
<organism evidence="1 2">
    <name type="scientific">Virgibacillus tibetensis</name>
    <dbReference type="NCBI Taxonomy" id="3042313"/>
    <lineage>
        <taxon>Bacteria</taxon>
        <taxon>Bacillati</taxon>
        <taxon>Bacillota</taxon>
        <taxon>Bacilli</taxon>
        <taxon>Bacillales</taxon>
        <taxon>Bacillaceae</taxon>
        <taxon>Virgibacillus</taxon>
    </lineage>
</organism>
<comment type="caution">
    <text evidence="1">The sequence shown here is derived from an EMBL/GenBank/DDBJ whole genome shotgun (WGS) entry which is preliminary data.</text>
</comment>